<evidence type="ECO:0000313" key="2">
    <source>
        <dbReference type="EMBL" id="AUB51230.1"/>
    </source>
</evidence>
<accession>A0A2H4V8B2</accession>
<name>A0A2H4V8B2_9ALPH</name>
<dbReference type="EMBL" id="MF431496">
    <property type="protein sequence ID" value="AUB51230.1"/>
    <property type="molecule type" value="Genomic_DNA"/>
</dbReference>
<protein>
    <submittedName>
        <fullName evidence="2">Protein pp38</fullName>
    </submittedName>
</protein>
<gene>
    <name evidence="2" type="primary">MDV073</name>
</gene>
<organism evidence="2">
    <name type="scientific">Gallid alphaherpesvirus 2</name>
    <dbReference type="NCBI Taxonomy" id="10390"/>
    <lineage>
        <taxon>Viruses</taxon>
        <taxon>Duplodnaviria</taxon>
        <taxon>Heunggongvirae</taxon>
        <taxon>Peploviricota</taxon>
        <taxon>Herviviricetes</taxon>
        <taxon>Herpesvirales</taxon>
        <taxon>Orthoherpesviridae</taxon>
        <taxon>Alphaherpesvirinae</taxon>
        <taxon>Mardivirus</taxon>
        <taxon>Mardivirus gallidalpha2</taxon>
    </lineage>
</organism>
<feature type="compositionally biased region" description="Basic and acidic residues" evidence="1">
    <location>
        <begin position="34"/>
        <end position="49"/>
    </location>
</feature>
<evidence type="ECO:0000256" key="1">
    <source>
        <dbReference type="SAM" id="MobiDB-lite"/>
    </source>
</evidence>
<reference evidence="2" key="1">
    <citation type="journal article" date="2017" name="Evol. Appl.">
        <title>A phylogenomic analysis of Marek's disease virus reveals independent paths to virulence in Eurasia and North America.</title>
        <authorList>
            <person name="Trimpert J."/>
            <person name="Groenke N."/>
            <person name="Jenckel M."/>
            <person name="He S."/>
            <person name="Kunec D."/>
            <person name="Szpara M.L."/>
            <person name="Spatz S.J."/>
            <person name="Osterrieder N."/>
            <person name="McMahon D.P."/>
        </authorList>
    </citation>
    <scope>NUCLEOTIDE SEQUENCE</scope>
    <source>
        <strain evidence="2">Polen5</strain>
    </source>
</reference>
<feature type="region of interest" description="Disordered" evidence="1">
    <location>
        <begin position="1"/>
        <end position="49"/>
    </location>
</feature>
<dbReference type="Pfam" id="PF04846">
    <property type="entry name" value="Herpes_pp38"/>
    <property type="match status" value="1"/>
</dbReference>
<proteinExistence type="predicted"/>
<feature type="region of interest" description="Disordered" evidence="1">
    <location>
        <begin position="62"/>
        <end position="87"/>
    </location>
</feature>
<feature type="region of interest" description="Disordered" evidence="1">
    <location>
        <begin position="105"/>
        <end position="146"/>
    </location>
</feature>
<sequence>MEFEAEHEGLTASWVAPAPQGGKGAEGRAGVADEAGHGKTEAECAEDGEKCGDAEMSALDRVQRDRWRFSSPPPHSGVTGKGAIPIKGDGKAIECQELTGEGEWLSQWGELPPEPRRSGNEHLDESRNAKQTERGSSTGKEEGDGMKQMGELAQQCEGGTYADLLVEAEQAVVHSVRALMLAERQNPNILGEHLNKKRVLVQRPRTILSVESENATMRSYMLVTLICSAKSLLLGSCMSFFAGMLVGRTADVKTPLWDTVCLLMAFCAGIVVGGVDSGEVESGETKSESN</sequence>
<feature type="compositionally biased region" description="Basic and acidic residues" evidence="1">
    <location>
        <begin position="113"/>
        <end position="145"/>
    </location>
</feature>
<dbReference type="InterPro" id="IPR006930">
    <property type="entry name" value="Herpes_pp38"/>
</dbReference>